<comment type="caution">
    <text evidence="1">The sequence shown here is derived from an EMBL/GenBank/DDBJ whole genome shotgun (WGS) entry which is preliminary data.</text>
</comment>
<organism evidence="1 2">
    <name type="scientific">Aliarcobacter cryaerophilus</name>
    <dbReference type="NCBI Taxonomy" id="28198"/>
    <lineage>
        <taxon>Bacteria</taxon>
        <taxon>Pseudomonadati</taxon>
        <taxon>Campylobacterota</taxon>
        <taxon>Epsilonproteobacteria</taxon>
        <taxon>Campylobacterales</taxon>
        <taxon>Arcobacteraceae</taxon>
        <taxon>Aliarcobacter</taxon>
    </lineage>
</organism>
<sequence length="85" mass="9990">MAKQKFKLSSSIFIDEYEKEIELSTKRNIERLEDDKAIRKAHTKIVDVLKSENQNDNIYLSFEVYNNLVKKLKEEKLKKAAAKSL</sequence>
<dbReference type="AlphaFoldDB" id="A0A2S9TGQ2"/>
<dbReference type="RefSeq" id="WP_105927209.1">
    <property type="nucleotide sequence ID" value="NZ_NERR01000017.1"/>
</dbReference>
<evidence type="ECO:0000313" key="2">
    <source>
        <dbReference type="Proteomes" id="UP000239151"/>
    </source>
</evidence>
<evidence type="ECO:0000313" key="1">
    <source>
        <dbReference type="EMBL" id="PRM98014.1"/>
    </source>
</evidence>
<accession>A0A2S9TGQ2</accession>
<dbReference type="EMBL" id="NXGI01000006">
    <property type="protein sequence ID" value="PRM98014.1"/>
    <property type="molecule type" value="Genomic_DNA"/>
</dbReference>
<protein>
    <submittedName>
        <fullName evidence="1">Uncharacterized protein</fullName>
    </submittedName>
</protein>
<proteinExistence type="predicted"/>
<name>A0A2S9TGQ2_9BACT</name>
<reference evidence="1 2" key="1">
    <citation type="submission" date="2017-09" db="EMBL/GenBank/DDBJ databases">
        <title>Reassesment of A. cryaerophilus.</title>
        <authorList>
            <person name="Perez-Cataluna A."/>
            <person name="Collado L."/>
            <person name="Salgado O."/>
            <person name="Lefinanco V."/>
            <person name="Figueras M.J."/>
        </authorList>
    </citation>
    <scope>NUCLEOTIDE SEQUENCE [LARGE SCALE GENOMIC DNA]</scope>
    <source>
        <strain evidence="1 2">LMG 9065</strain>
    </source>
</reference>
<gene>
    <name evidence="1" type="ORF">CJ670_04315</name>
</gene>
<dbReference type="Proteomes" id="UP000239151">
    <property type="component" value="Unassembled WGS sequence"/>
</dbReference>